<evidence type="ECO:0000256" key="1">
    <source>
        <dbReference type="ARBA" id="ARBA00022448"/>
    </source>
</evidence>
<comment type="subcellular location">
    <subcellularLocation>
        <location evidence="8">Cell membrane</location>
        <topology evidence="8">Multi-pass membrane protein</topology>
    </subcellularLocation>
</comment>
<evidence type="ECO:0000313" key="10">
    <source>
        <dbReference type="Proteomes" id="UP000681035"/>
    </source>
</evidence>
<accession>A0A810Q0A9</accession>
<dbReference type="EMBL" id="AP023418">
    <property type="protein sequence ID" value="BCK81344.1"/>
    <property type="molecule type" value="Genomic_DNA"/>
</dbReference>
<evidence type="ECO:0000256" key="4">
    <source>
        <dbReference type="ARBA" id="ARBA00022989"/>
    </source>
</evidence>
<keyword evidence="6 8" id="KW-0472">Membrane</keyword>
<keyword evidence="7 8" id="KW-0464">Manganese</keyword>
<evidence type="ECO:0000256" key="7">
    <source>
        <dbReference type="ARBA" id="ARBA00023211"/>
    </source>
</evidence>
<feature type="transmembrane region" description="Helical" evidence="8">
    <location>
        <begin position="83"/>
        <end position="104"/>
    </location>
</feature>
<keyword evidence="10" id="KW-1185">Reference proteome</keyword>
<organism evidence="9 10">
    <name type="scientific">Vescimonas coprocola</name>
    <dbReference type="NCBI Taxonomy" id="2714355"/>
    <lineage>
        <taxon>Bacteria</taxon>
        <taxon>Bacillati</taxon>
        <taxon>Bacillota</taxon>
        <taxon>Clostridia</taxon>
        <taxon>Eubacteriales</taxon>
        <taxon>Oscillospiraceae</taxon>
        <taxon>Vescimonas</taxon>
    </lineage>
</organism>
<dbReference type="InterPro" id="IPR003810">
    <property type="entry name" value="Mntp/YtaF"/>
</dbReference>
<evidence type="ECO:0000256" key="3">
    <source>
        <dbReference type="ARBA" id="ARBA00022692"/>
    </source>
</evidence>
<name>A0A810Q0A9_9FIRM</name>
<keyword evidence="1 8" id="KW-0813">Transport</keyword>
<evidence type="ECO:0000256" key="8">
    <source>
        <dbReference type="HAMAP-Rule" id="MF_01521"/>
    </source>
</evidence>
<evidence type="ECO:0000256" key="2">
    <source>
        <dbReference type="ARBA" id="ARBA00022475"/>
    </source>
</evidence>
<feature type="transmembrane region" description="Helical" evidence="8">
    <location>
        <begin position="55"/>
        <end position="77"/>
    </location>
</feature>
<dbReference type="GO" id="GO:0005384">
    <property type="term" value="F:manganese ion transmembrane transporter activity"/>
    <property type="evidence" value="ECO:0007669"/>
    <property type="project" value="UniProtKB-UniRule"/>
</dbReference>
<dbReference type="HAMAP" id="MF_01521">
    <property type="entry name" value="MntP_pump"/>
    <property type="match status" value="1"/>
</dbReference>
<dbReference type="KEGG" id="vcop:MM50RIKEN_11070"/>
<feature type="transmembrane region" description="Helical" evidence="8">
    <location>
        <begin position="12"/>
        <end position="34"/>
    </location>
</feature>
<keyword evidence="5 8" id="KW-0406">Ion transport</keyword>
<dbReference type="PANTHER" id="PTHR35529:SF1">
    <property type="entry name" value="MANGANESE EFFLUX PUMP MNTP-RELATED"/>
    <property type="match status" value="1"/>
</dbReference>
<dbReference type="AlphaFoldDB" id="A0A810Q0A9"/>
<gene>
    <name evidence="8" type="primary">mntP</name>
    <name evidence="9" type="ORF">MM50RIKEN_11070</name>
</gene>
<feature type="transmembrane region" description="Helical" evidence="8">
    <location>
        <begin position="125"/>
        <end position="144"/>
    </location>
</feature>
<keyword evidence="4 8" id="KW-1133">Transmembrane helix</keyword>
<evidence type="ECO:0000256" key="6">
    <source>
        <dbReference type="ARBA" id="ARBA00023136"/>
    </source>
</evidence>
<feature type="transmembrane region" description="Helical" evidence="8">
    <location>
        <begin position="183"/>
        <end position="200"/>
    </location>
</feature>
<dbReference type="GO" id="GO:0005886">
    <property type="term" value="C:plasma membrane"/>
    <property type="evidence" value="ECO:0007669"/>
    <property type="project" value="UniProtKB-SubCell"/>
</dbReference>
<comment type="function">
    <text evidence="8">Probably functions as a manganese efflux pump.</text>
</comment>
<evidence type="ECO:0000256" key="5">
    <source>
        <dbReference type="ARBA" id="ARBA00023065"/>
    </source>
</evidence>
<sequence length="208" mass="22322">MGVLVRHTVPDFLFLEGTIIGLLELFLIAVGLSMDAFAVSVCKGLSTQTLQRRHYLIVGTWFGGFQALMPTLGYLLGSTFEQYITSVDHWVAFILLSVIGGNMLKEAFSKDEETTDASFAPRVMLLLAVATSIDALAVGITLALLPGVNIVAAVLFIGCITFILSAVGLKVGNVFGLKYKNKAEMVGGAILILMGLKILLEHLGVIQF</sequence>
<dbReference type="Pfam" id="PF02659">
    <property type="entry name" value="Mntp"/>
    <property type="match status" value="1"/>
</dbReference>
<dbReference type="Proteomes" id="UP000681035">
    <property type="component" value="Chromosome"/>
</dbReference>
<dbReference type="PANTHER" id="PTHR35529">
    <property type="entry name" value="MANGANESE EFFLUX PUMP MNTP-RELATED"/>
    <property type="match status" value="1"/>
</dbReference>
<evidence type="ECO:0000313" key="9">
    <source>
        <dbReference type="EMBL" id="BCK81344.1"/>
    </source>
</evidence>
<proteinExistence type="inferred from homology"/>
<keyword evidence="2 8" id="KW-1003">Cell membrane</keyword>
<keyword evidence="3 8" id="KW-0812">Transmembrane</keyword>
<comment type="similarity">
    <text evidence="8">Belongs to the MntP (TC 9.B.29) family.</text>
</comment>
<reference evidence="9" key="1">
    <citation type="submission" date="2020-09" db="EMBL/GenBank/DDBJ databases">
        <title>New species isolated from human feces.</title>
        <authorList>
            <person name="Kitahara M."/>
            <person name="Shigeno Y."/>
            <person name="Shime M."/>
            <person name="Matsumoto Y."/>
            <person name="Nakamura S."/>
            <person name="Motooka D."/>
            <person name="Fukuoka S."/>
            <person name="Nishikawa H."/>
            <person name="Benno Y."/>
        </authorList>
    </citation>
    <scope>NUCLEOTIDE SEQUENCE</scope>
    <source>
        <strain evidence="9">MM50</strain>
    </source>
</reference>
<dbReference type="InterPro" id="IPR022929">
    <property type="entry name" value="Put_MntP"/>
</dbReference>
<feature type="transmembrane region" description="Helical" evidence="8">
    <location>
        <begin position="150"/>
        <end position="171"/>
    </location>
</feature>
<protein>
    <recommendedName>
        <fullName evidence="8">Putative manganese efflux pump MntP</fullName>
    </recommendedName>
</protein>